<feature type="non-terminal residue" evidence="1">
    <location>
        <position position="1"/>
    </location>
</feature>
<comment type="caution">
    <text evidence="1">The sequence shown here is derived from an EMBL/GenBank/DDBJ whole genome shotgun (WGS) entry which is preliminary data.</text>
</comment>
<organism evidence="1">
    <name type="scientific">human gut metagenome</name>
    <dbReference type="NCBI Taxonomy" id="408170"/>
    <lineage>
        <taxon>unclassified sequences</taxon>
        <taxon>metagenomes</taxon>
        <taxon>organismal metagenomes</taxon>
    </lineage>
</organism>
<gene>
    <name evidence="1" type="ORF">Q604_UNBC03447G0001</name>
</gene>
<evidence type="ECO:0000313" key="1">
    <source>
        <dbReference type="EMBL" id="ETJ42583.1"/>
    </source>
</evidence>
<reference evidence="1" key="1">
    <citation type="submission" date="2013-12" db="EMBL/GenBank/DDBJ databases">
        <title>A Varibaculum cambriense genome reconstructed from a premature infant gut community with otherwise low bacterial novelty that shifts toward anaerobic metabolism during the third week of life.</title>
        <authorList>
            <person name="Brown C.T."/>
            <person name="Sharon I."/>
            <person name="Thomas B.C."/>
            <person name="Castelle C.J."/>
            <person name="Morowitz M.J."/>
            <person name="Banfield J.F."/>
        </authorList>
    </citation>
    <scope>NUCLEOTIDE SEQUENCE</scope>
</reference>
<proteinExistence type="predicted"/>
<sequence>VGVQGKTAWNTFCQVTATNFDFTDFIARVSRTDFVLDTFCGGFTDQRTVITTHIVDDSFVKTVTTNAHGRGVNHAVQGDNSNFSGTTTDTYAKENGALELIIKP</sequence>
<name>W1YJ65_9ZZZZ</name>
<protein>
    <submittedName>
        <fullName evidence="1">Uncharacterized protein</fullName>
    </submittedName>
</protein>
<accession>W1YJ65</accession>
<dbReference type="EMBL" id="AZMM01003447">
    <property type="protein sequence ID" value="ETJ42583.1"/>
    <property type="molecule type" value="Genomic_DNA"/>
</dbReference>
<dbReference type="AlphaFoldDB" id="W1YJ65"/>
<feature type="non-terminal residue" evidence="1">
    <location>
        <position position="104"/>
    </location>
</feature>